<evidence type="ECO:0000256" key="5">
    <source>
        <dbReference type="ARBA" id="ARBA00022792"/>
    </source>
</evidence>
<evidence type="ECO:0000256" key="13">
    <source>
        <dbReference type="SAM" id="MobiDB-lite"/>
    </source>
</evidence>
<dbReference type="Pfam" id="PF02046">
    <property type="entry name" value="COX6A"/>
    <property type="match status" value="1"/>
</dbReference>
<comment type="similarity">
    <text evidence="3 11">Belongs to the cytochrome c oxidase subunit 6A family.</text>
</comment>
<evidence type="ECO:0000313" key="14">
    <source>
        <dbReference type="EMBL" id="CCG21094.1"/>
    </source>
</evidence>
<dbReference type="GO" id="GO:0006123">
    <property type="term" value="P:mitochondrial electron transport, cytochrome c to oxygen"/>
    <property type="evidence" value="ECO:0007669"/>
    <property type="project" value="TreeGrafter"/>
</dbReference>
<dbReference type="FunFam" id="4.10.95.10:FF:000001">
    <property type="entry name" value="Cytochrome c oxidase subunit 6A, mitochondrial"/>
    <property type="match status" value="1"/>
</dbReference>
<dbReference type="UniPathway" id="UPA00705"/>
<evidence type="ECO:0000313" key="15">
    <source>
        <dbReference type="Proteomes" id="UP000005018"/>
    </source>
</evidence>
<organism evidence="14 15">
    <name type="scientific">Candida orthopsilosis (strain 90-125)</name>
    <name type="common">Yeast</name>
    <dbReference type="NCBI Taxonomy" id="1136231"/>
    <lineage>
        <taxon>Eukaryota</taxon>
        <taxon>Fungi</taxon>
        <taxon>Dikarya</taxon>
        <taxon>Ascomycota</taxon>
        <taxon>Saccharomycotina</taxon>
        <taxon>Pichiomycetes</taxon>
        <taxon>Debaryomycetaceae</taxon>
        <taxon>Candida/Lodderomyces clade</taxon>
        <taxon>Candida</taxon>
    </lineage>
</organism>
<keyword evidence="9 12" id="KW-0496">Mitochondrion</keyword>
<dbReference type="Proteomes" id="UP000005018">
    <property type="component" value="Chromosome 1"/>
</dbReference>
<name>H8WWV4_CANO9</name>
<evidence type="ECO:0000256" key="11">
    <source>
        <dbReference type="RuleBase" id="RU004396"/>
    </source>
</evidence>
<keyword evidence="4" id="KW-0812">Transmembrane</keyword>
<dbReference type="EMBL" id="HE681719">
    <property type="protein sequence ID" value="CCG21094.1"/>
    <property type="molecule type" value="Genomic_DNA"/>
</dbReference>
<dbReference type="GeneID" id="14537887"/>
<dbReference type="KEGG" id="cot:CORT_0A07090"/>
<dbReference type="SUPFAM" id="SSF81411">
    <property type="entry name" value="Mitochondrial cytochrome c oxidase subunit VIa"/>
    <property type="match status" value="1"/>
</dbReference>
<dbReference type="PANTHER" id="PTHR11504:SF0">
    <property type="entry name" value="CYTOCHROME C OXIDASE SUBUNIT"/>
    <property type="match status" value="1"/>
</dbReference>
<keyword evidence="15" id="KW-1185">Reference proteome</keyword>
<evidence type="ECO:0000256" key="4">
    <source>
        <dbReference type="ARBA" id="ARBA00022692"/>
    </source>
</evidence>
<evidence type="ECO:0000256" key="6">
    <source>
        <dbReference type="ARBA" id="ARBA00022946"/>
    </source>
</evidence>
<dbReference type="InterPro" id="IPR001349">
    <property type="entry name" value="Cyt_c_oxidase_su6a"/>
</dbReference>
<evidence type="ECO:0000256" key="9">
    <source>
        <dbReference type="ARBA" id="ARBA00023128"/>
    </source>
</evidence>
<dbReference type="PROSITE" id="PS01329">
    <property type="entry name" value="COX6A"/>
    <property type="match status" value="1"/>
</dbReference>
<dbReference type="InterPro" id="IPR036418">
    <property type="entry name" value="Cyt_c_oxidase_su6a_sf"/>
</dbReference>
<evidence type="ECO:0000256" key="1">
    <source>
        <dbReference type="ARBA" id="ARBA00004434"/>
    </source>
</evidence>
<keyword evidence="5 12" id="KW-0999">Mitochondrion inner membrane</keyword>
<proteinExistence type="inferred from homology"/>
<accession>H8WWV4</accession>
<dbReference type="HOGENOM" id="CLU_122515_0_0_1"/>
<gene>
    <name evidence="14" type="ORF">CORT_0A07090</name>
</gene>
<feature type="compositionally biased region" description="Basic residues" evidence="13">
    <location>
        <begin position="1"/>
        <end position="19"/>
    </location>
</feature>
<feature type="region of interest" description="Disordered" evidence="13">
    <location>
        <begin position="1"/>
        <end position="27"/>
    </location>
</feature>
<keyword evidence="8" id="KW-0560">Oxidoreductase</keyword>
<evidence type="ECO:0000256" key="3">
    <source>
        <dbReference type="ARBA" id="ARBA00005553"/>
    </source>
</evidence>
<keyword evidence="7" id="KW-1133">Transmembrane helix</keyword>
<evidence type="ECO:0000256" key="8">
    <source>
        <dbReference type="ARBA" id="ARBA00023002"/>
    </source>
</evidence>
<comment type="subcellular location">
    <subcellularLocation>
        <location evidence="1">Mitochondrion inner membrane</location>
        <topology evidence="1">Single-pass membrane protein</topology>
    </subcellularLocation>
</comment>
<evidence type="ECO:0000256" key="2">
    <source>
        <dbReference type="ARBA" id="ARBA00004673"/>
    </source>
</evidence>
<keyword evidence="6" id="KW-0809">Transit peptide</keyword>
<sequence length="167" mass="19689">MKLHPIKSNTKKNHTKNSGHLHNNNNPLPLLHNTHSTMSRHLTLRRLAHHYAPSKYLNDLAYKSNKKLGDQFIQQYETKVHHSAKITDTWKKLTYLVAIPAILLTAIPVGKVELEHAHHREHTRHLSDDEWPQQYDYQNIRSKPFFWGDGDKTLFWNSDINRHVQKD</sequence>
<reference evidence="14 15" key="1">
    <citation type="journal article" date="2012" name="PLoS ONE">
        <title>Sequence and analysis of the genome of the pathogenic yeast Candida orthopsilosis.</title>
        <authorList>
            <person name="Riccombeni A."/>
            <person name="Vidanes G."/>
            <person name="Proux-Wera E."/>
            <person name="Wolfe K.H."/>
            <person name="Butler G."/>
        </authorList>
    </citation>
    <scope>NUCLEOTIDE SEQUENCE [LARGE SCALE GENOMIC DNA]</scope>
    <source>
        <strain evidence="14 15">Co 90-125</strain>
    </source>
</reference>
<protein>
    <recommendedName>
        <fullName evidence="12">Cytochrome c oxidase subunit</fullName>
    </recommendedName>
    <alternativeName>
        <fullName evidence="12">Cytochrome c oxidase polypeptide VIa</fullName>
    </alternativeName>
</protein>
<dbReference type="GO" id="GO:0016491">
    <property type="term" value="F:oxidoreductase activity"/>
    <property type="evidence" value="ECO:0007669"/>
    <property type="project" value="UniProtKB-KW"/>
</dbReference>
<dbReference type="AlphaFoldDB" id="H8WWV4"/>
<dbReference type="OrthoDB" id="5947505at2759"/>
<dbReference type="GO" id="GO:0005743">
    <property type="term" value="C:mitochondrial inner membrane"/>
    <property type="evidence" value="ECO:0007669"/>
    <property type="project" value="UniProtKB-SubCell"/>
</dbReference>
<dbReference type="GO" id="GO:0030234">
    <property type="term" value="F:enzyme regulator activity"/>
    <property type="evidence" value="ECO:0007669"/>
    <property type="project" value="TreeGrafter"/>
</dbReference>
<comment type="pathway">
    <text evidence="2">Energy metabolism; oxidative phosphorylation.</text>
</comment>
<dbReference type="InterPro" id="IPR018507">
    <property type="entry name" value="Cyt_c_oxidase_su6a_CS"/>
</dbReference>
<dbReference type="eggNOG" id="KOG3469">
    <property type="taxonomic scope" value="Eukaryota"/>
</dbReference>
<keyword evidence="10 12" id="KW-0472">Membrane</keyword>
<dbReference type="PANTHER" id="PTHR11504">
    <property type="entry name" value="CYTOCHROME C OXIDASE POLYPEPTIDE VIA"/>
    <property type="match status" value="1"/>
</dbReference>
<evidence type="ECO:0000256" key="12">
    <source>
        <dbReference type="RuleBase" id="RU004397"/>
    </source>
</evidence>
<dbReference type="Gene3D" id="4.10.95.10">
    <property type="entry name" value="Cytochrome c oxidase, subunit VIa"/>
    <property type="match status" value="1"/>
</dbReference>
<evidence type="ECO:0000256" key="7">
    <source>
        <dbReference type="ARBA" id="ARBA00022989"/>
    </source>
</evidence>
<evidence type="ECO:0000256" key="10">
    <source>
        <dbReference type="ARBA" id="ARBA00023136"/>
    </source>
</evidence>
<dbReference type="RefSeq" id="XP_003866533.1">
    <property type="nucleotide sequence ID" value="XM_003866485.1"/>
</dbReference>